<evidence type="ECO:0000256" key="1">
    <source>
        <dbReference type="ARBA" id="ARBA00023002"/>
    </source>
</evidence>
<dbReference type="InterPro" id="IPR036661">
    <property type="entry name" value="Luciferase-like_sf"/>
</dbReference>
<evidence type="ECO:0000313" key="6">
    <source>
        <dbReference type="Proteomes" id="UP000279173"/>
    </source>
</evidence>
<comment type="caution">
    <text evidence="5">The sequence shown here is derived from an EMBL/GenBank/DDBJ whole genome shotgun (WGS) entry which is preliminary data.</text>
</comment>
<reference evidence="5 6" key="1">
    <citation type="submission" date="2018-08" db="EMBL/GenBank/DDBJ databases">
        <title>Recombination of ecologically and evolutionarily significant loci maintains genetic cohesion in the Pseudomonas syringae species complex.</title>
        <authorList>
            <person name="Dillon M."/>
            <person name="Thakur S."/>
            <person name="Almeida R.N.D."/>
            <person name="Weir B.S."/>
            <person name="Guttman D.S."/>
        </authorList>
    </citation>
    <scope>NUCLEOTIDE SEQUENCE [LARGE SCALE GENOMIC DNA]</scope>
    <source>
        <strain evidence="5 6">ICMP 3263</strain>
    </source>
</reference>
<organism evidence="5 6">
    <name type="scientific">Pseudomonas syringae pv. helianthi</name>
    <dbReference type="NCBI Taxonomy" id="251654"/>
    <lineage>
        <taxon>Bacteria</taxon>
        <taxon>Pseudomonadati</taxon>
        <taxon>Pseudomonadota</taxon>
        <taxon>Gammaproteobacteria</taxon>
        <taxon>Pseudomonadales</taxon>
        <taxon>Pseudomonadaceae</taxon>
        <taxon>Pseudomonas</taxon>
    </lineage>
</organism>
<feature type="region of interest" description="Disordered" evidence="3">
    <location>
        <begin position="1"/>
        <end position="28"/>
    </location>
</feature>
<name>A0A3M6CRD9_9PSED</name>
<dbReference type="GO" id="GO:0004497">
    <property type="term" value="F:monooxygenase activity"/>
    <property type="evidence" value="ECO:0007669"/>
    <property type="project" value="UniProtKB-KW"/>
</dbReference>
<feature type="domain" description="Luciferase-like" evidence="4">
    <location>
        <begin position="111"/>
        <end position="425"/>
    </location>
</feature>
<dbReference type="GO" id="GO:0016705">
    <property type="term" value="F:oxidoreductase activity, acting on paired donors, with incorporation or reduction of molecular oxygen"/>
    <property type="evidence" value="ECO:0007669"/>
    <property type="project" value="InterPro"/>
</dbReference>
<sequence>MSLSTARGEIGTHHQSRPLAEEDQCQTGDGSPINMSLATLQSLTCACNAVRLKLQHDYRPMRCFSFRLPSCAATTSGAKKHLHAKYYGIPSDNNNSSRPCRRQDLSEVSVMKFSLFVHMERWDESVSHRQLFEDLTELTLMAEQGGFSTVWIGEHHAMEYTISPSPMPLLAYLAARTTRIHLGAGTIIAPFWHPLRVAGECALLDVISNGRMEVGMARGAYQVEFDRMAGGMPASEGGKALREMVPVVRALWQGDYAHDGDIWKFPTSTSVPKPINTPPMWIAARDPDSHNFAVQNGCNVMVTPLMKGDEEVVDLKNKFEAALVNNPDVPRPQLMVLRHTHVHAADDPEGWKVGATAIAKFYRTFDAWFGNKQTPVNGFLAPSPEEKFKERSEFELENIRKNTMIGTPEEIIPRIRHYQALGVDEFSFWCDNSLPHAEKKKSLELFIKHVVPVFR</sequence>
<proteinExistence type="predicted"/>
<dbReference type="EMBL" id="RBUT01000118">
    <property type="protein sequence ID" value="RMV45941.1"/>
    <property type="molecule type" value="Genomic_DNA"/>
</dbReference>
<accession>A0A3M6CRD9</accession>
<evidence type="ECO:0000313" key="5">
    <source>
        <dbReference type="EMBL" id="RMV45941.1"/>
    </source>
</evidence>
<dbReference type="Proteomes" id="UP000279173">
    <property type="component" value="Unassembled WGS sequence"/>
</dbReference>
<dbReference type="AlphaFoldDB" id="A0A3M6CRD9"/>
<keyword evidence="2 5" id="KW-0503">Monooxygenase</keyword>
<evidence type="ECO:0000256" key="2">
    <source>
        <dbReference type="ARBA" id="ARBA00023033"/>
    </source>
</evidence>
<dbReference type="InterPro" id="IPR050766">
    <property type="entry name" value="Bact_Lucif_Oxidored"/>
</dbReference>
<dbReference type="GO" id="GO:0005829">
    <property type="term" value="C:cytosol"/>
    <property type="evidence" value="ECO:0007669"/>
    <property type="project" value="TreeGrafter"/>
</dbReference>
<dbReference type="Gene3D" id="3.20.20.30">
    <property type="entry name" value="Luciferase-like domain"/>
    <property type="match status" value="1"/>
</dbReference>
<dbReference type="PANTHER" id="PTHR30137">
    <property type="entry name" value="LUCIFERASE-LIKE MONOOXYGENASE"/>
    <property type="match status" value="1"/>
</dbReference>
<evidence type="ECO:0000256" key="3">
    <source>
        <dbReference type="SAM" id="MobiDB-lite"/>
    </source>
</evidence>
<gene>
    <name evidence="5" type="ORF">ALP10_05574</name>
</gene>
<evidence type="ECO:0000259" key="4">
    <source>
        <dbReference type="Pfam" id="PF00296"/>
    </source>
</evidence>
<dbReference type="SUPFAM" id="SSF51679">
    <property type="entry name" value="Bacterial luciferase-like"/>
    <property type="match status" value="1"/>
</dbReference>
<protein>
    <submittedName>
        <fullName evidence="5">Luciferase-like monooxygenase</fullName>
    </submittedName>
</protein>
<keyword evidence="1" id="KW-0560">Oxidoreductase</keyword>
<dbReference type="PANTHER" id="PTHR30137:SF8">
    <property type="entry name" value="BLR5498 PROTEIN"/>
    <property type="match status" value="1"/>
</dbReference>
<dbReference type="Pfam" id="PF00296">
    <property type="entry name" value="Bac_luciferase"/>
    <property type="match status" value="1"/>
</dbReference>
<dbReference type="InterPro" id="IPR011251">
    <property type="entry name" value="Luciferase-like_dom"/>
</dbReference>